<dbReference type="RefSeq" id="XP_007391871.1">
    <property type="nucleotide sequence ID" value="XM_007391809.1"/>
</dbReference>
<dbReference type="OrthoDB" id="441517at2759"/>
<name>K5X8Y3_PHACS</name>
<evidence type="ECO:0000313" key="2">
    <source>
        <dbReference type="EMBL" id="EKM59307.1"/>
    </source>
</evidence>
<dbReference type="KEGG" id="pco:PHACADRAFT_249711"/>
<reference evidence="2 3" key="1">
    <citation type="journal article" date="2012" name="BMC Genomics">
        <title>Comparative genomics of the white-rot fungi, Phanerochaete carnosa and P. chrysosporium, to elucidate the genetic basis of the distinct wood types they colonize.</title>
        <authorList>
            <person name="Suzuki H."/>
            <person name="MacDonald J."/>
            <person name="Syed K."/>
            <person name="Salamov A."/>
            <person name="Hori C."/>
            <person name="Aerts A."/>
            <person name="Henrissat B."/>
            <person name="Wiebenga A."/>
            <person name="vanKuyk P.A."/>
            <person name="Barry K."/>
            <person name="Lindquist E."/>
            <person name="LaButti K."/>
            <person name="Lapidus A."/>
            <person name="Lucas S."/>
            <person name="Coutinho P."/>
            <person name="Gong Y."/>
            <person name="Samejima M."/>
            <person name="Mahadevan R."/>
            <person name="Abou-Zaid M."/>
            <person name="de Vries R.P."/>
            <person name="Igarashi K."/>
            <person name="Yadav J.S."/>
            <person name="Grigoriev I.V."/>
            <person name="Master E.R."/>
        </authorList>
    </citation>
    <scope>NUCLEOTIDE SEQUENCE [LARGE SCALE GENOMIC DNA]</scope>
    <source>
        <strain evidence="2 3">HHB-10118-sp</strain>
    </source>
</reference>
<sequence length="301" mass="33291">MVPPRTYPQPPPSNLPGLLVGILRIATWVAGGSAALLLIYFRFIYPRIAQTFHARHSLRAHHKTLLTRLTSSIEELKATQNETFAVLPLPPAYKVEPPYAECKTLDDVASAAGESRDIPHILLLERAIAEINSKKQKATAEAILQLLETKFPWIQSEKEGKFENELWEVLSISVLFEQDTTDDVSVWSFKAPLPPPPSALQLALSALHEALPGPSRDLASIRKTYDALSNFTGYMSSQLYAMPSNLRFTANGMSTVLSPEEEEIRREIRALKGLMLNRRSFLPPRPTSVPALSSVAGSVPS</sequence>
<protein>
    <recommendedName>
        <fullName evidence="4">Peroxin-14</fullName>
    </recommendedName>
</protein>
<dbReference type="HOGENOM" id="CLU_852994_0_0_1"/>
<evidence type="ECO:0000313" key="3">
    <source>
        <dbReference type="Proteomes" id="UP000008370"/>
    </source>
</evidence>
<dbReference type="STRING" id="650164.K5X8Y3"/>
<dbReference type="AlphaFoldDB" id="K5X8Y3"/>
<dbReference type="GeneID" id="18914726"/>
<evidence type="ECO:0008006" key="4">
    <source>
        <dbReference type="Google" id="ProtNLM"/>
    </source>
</evidence>
<keyword evidence="1" id="KW-1133">Transmembrane helix</keyword>
<dbReference type="EMBL" id="JH930469">
    <property type="protein sequence ID" value="EKM59307.1"/>
    <property type="molecule type" value="Genomic_DNA"/>
</dbReference>
<keyword evidence="1" id="KW-0472">Membrane</keyword>
<proteinExistence type="predicted"/>
<feature type="transmembrane region" description="Helical" evidence="1">
    <location>
        <begin position="20"/>
        <end position="45"/>
    </location>
</feature>
<dbReference type="InParanoid" id="K5X8Y3"/>
<gene>
    <name evidence="2" type="ORF">PHACADRAFT_249711</name>
</gene>
<keyword evidence="1" id="KW-0812">Transmembrane</keyword>
<keyword evidence="3" id="KW-1185">Reference proteome</keyword>
<evidence type="ECO:0000256" key="1">
    <source>
        <dbReference type="SAM" id="Phobius"/>
    </source>
</evidence>
<dbReference type="Proteomes" id="UP000008370">
    <property type="component" value="Unassembled WGS sequence"/>
</dbReference>
<accession>K5X8Y3</accession>
<organism evidence="2 3">
    <name type="scientific">Phanerochaete carnosa (strain HHB-10118-sp)</name>
    <name type="common">White-rot fungus</name>
    <name type="synonym">Peniophora carnosa</name>
    <dbReference type="NCBI Taxonomy" id="650164"/>
    <lineage>
        <taxon>Eukaryota</taxon>
        <taxon>Fungi</taxon>
        <taxon>Dikarya</taxon>
        <taxon>Basidiomycota</taxon>
        <taxon>Agaricomycotina</taxon>
        <taxon>Agaricomycetes</taxon>
        <taxon>Polyporales</taxon>
        <taxon>Phanerochaetaceae</taxon>
        <taxon>Phanerochaete</taxon>
    </lineage>
</organism>